<evidence type="ECO:0000313" key="2">
    <source>
        <dbReference type="Proteomes" id="UP000193420"/>
    </source>
</evidence>
<evidence type="ECO:0000313" key="1">
    <source>
        <dbReference type="EMBL" id="SMG44894.1"/>
    </source>
</evidence>
<dbReference type="OrthoDB" id="771564at2"/>
<proteinExistence type="predicted"/>
<reference evidence="2" key="1">
    <citation type="submission" date="2017-04" db="EMBL/GenBank/DDBJ databases">
        <authorList>
            <person name="Varghese N."/>
            <person name="Submissions S."/>
        </authorList>
    </citation>
    <scope>NUCLEOTIDE SEQUENCE [LARGE SCALE GENOMIC DNA]</scope>
    <source>
        <strain evidence="2">DSM 19835</strain>
    </source>
</reference>
<dbReference type="RefSeq" id="WP_031442718.1">
    <property type="nucleotide sequence ID" value="NZ_FXAO01000007.1"/>
</dbReference>
<keyword evidence="2" id="KW-1185">Reference proteome</keyword>
<dbReference type="AlphaFoldDB" id="A0A1X7KTV1"/>
<sequence length="83" mass="9591">MKKNIDIDETILTKLKILSAFENMSVKALMEKAVSFFVEQKEKERLNALSDEEKEDLGLLLLMQQVDRTETVSREDVMNALDE</sequence>
<protein>
    <submittedName>
        <fullName evidence="1">Uncharacterized protein</fullName>
    </submittedName>
</protein>
<name>A0A1X7KTV1_9FLAO</name>
<gene>
    <name evidence="1" type="ORF">SAMN03080602_03378</name>
</gene>
<dbReference type="STRING" id="188872.SAMN03080602_03378"/>
<dbReference type="Proteomes" id="UP000193420">
    <property type="component" value="Unassembled WGS sequence"/>
</dbReference>
<accession>A0A1X7KTV1</accession>
<dbReference type="EMBL" id="FXAO01000007">
    <property type="protein sequence ID" value="SMG44894.1"/>
    <property type="molecule type" value="Genomic_DNA"/>
</dbReference>
<organism evidence="1 2">
    <name type="scientific">Arenibacter troitsensis</name>
    <dbReference type="NCBI Taxonomy" id="188872"/>
    <lineage>
        <taxon>Bacteria</taxon>
        <taxon>Pseudomonadati</taxon>
        <taxon>Bacteroidota</taxon>
        <taxon>Flavobacteriia</taxon>
        <taxon>Flavobacteriales</taxon>
        <taxon>Flavobacteriaceae</taxon>
        <taxon>Arenibacter</taxon>
    </lineage>
</organism>